<keyword evidence="4" id="KW-1185">Reference proteome</keyword>
<dbReference type="RefSeq" id="WP_137629611.1">
    <property type="nucleotide sequence ID" value="NZ_BJDJ01000028.1"/>
</dbReference>
<evidence type="ECO:0000256" key="1">
    <source>
        <dbReference type="SAM" id="SignalP"/>
    </source>
</evidence>
<evidence type="ECO:0000313" key="4">
    <source>
        <dbReference type="Proteomes" id="UP001596282"/>
    </source>
</evidence>
<feature type="chain" id="PRO_5047186370" evidence="1">
    <location>
        <begin position="28"/>
        <end position="195"/>
    </location>
</feature>
<accession>A0ABW1S0Q1</accession>
<dbReference type="EMBL" id="JBHSSC010000031">
    <property type="protein sequence ID" value="MFC6181039.1"/>
    <property type="molecule type" value="Genomic_DNA"/>
</dbReference>
<dbReference type="Pfam" id="PF13731">
    <property type="entry name" value="WxL"/>
    <property type="match status" value="1"/>
</dbReference>
<keyword evidence="1" id="KW-0732">Signal</keyword>
<feature type="signal peptide" evidence="1">
    <location>
        <begin position="1"/>
        <end position="27"/>
    </location>
</feature>
<feature type="domain" description="WxL" evidence="2">
    <location>
        <begin position="43"/>
        <end position="190"/>
    </location>
</feature>
<proteinExistence type="predicted"/>
<dbReference type="Proteomes" id="UP001596282">
    <property type="component" value="Unassembled WGS sequence"/>
</dbReference>
<evidence type="ECO:0000313" key="3">
    <source>
        <dbReference type="EMBL" id="MFC6181039.1"/>
    </source>
</evidence>
<comment type="caution">
    <text evidence="3">The sequence shown here is derived from an EMBL/GenBank/DDBJ whole genome shotgun (WGS) entry which is preliminary data.</text>
</comment>
<reference evidence="4" key="1">
    <citation type="journal article" date="2019" name="Int. J. Syst. Evol. Microbiol.">
        <title>The Global Catalogue of Microorganisms (GCM) 10K type strain sequencing project: providing services to taxonomists for standard genome sequencing and annotation.</title>
        <authorList>
            <consortium name="The Broad Institute Genomics Platform"/>
            <consortium name="The Broad Institute Genome Sequencing Center for Infectious Disease"/>
            <person name="Wu L."/>
            <person name="Ma J."/>
        </authorList>
    </citation>
    <scope>NUCLEOTIDE SEQUENCE [LARGE SCALE GENOMIC DNA]</scope>
    <source>
        <strain evidence="4">CCM 8933</strain>
    </source>
</reference>
<name>A0ABW1S0Q1_9LACO</name>
<evidence type="ECO:0000259" key="2">
    <source>
        <dbReference type="Pfam" id="PF13731"/>
    </source>
</evidence>
<gene>
    <name evidence="3" type="ORF">ACFP5Y_07395</name>
</gene>
<organism evidence="3 4">
    <name type="scientific">Lactiplantibacillus daowaiensis</name>
    <dbReference type="NCBI Taxonomy" id="2559918"/>
    <lineage>
        <taxon>Bacteria</taxon>
        <taxon>Bacillati</taxon>
        <taxon>Bacillota</taxon>
        <taxon>Bacilli</taxon>
        <taxon>Lactobacillales</taxon>
        <taxon>Lactobacillaceae</taxon>
        <taxon>Lactiplantibacillus</taxon>
    </lineage>
</organism>
<sequence>MKFKTLVLGMTTLAMTSMLGGILTAQADDDVLGGNSVGEFSVAAGNLTIDAVPTFAFASTDVKTLTNGTTLNYDGSTLKAAGKTSTGTDLTVSDYRGANNAAWTLTSTISNFTNGSDTIAGTITYTTSGTASGTINAAGGTVWNDSDAKTGGTGSATAGTATTTSLTLPATTTAVSGNYDADITWTLNATASATD</sequence>
<dbReference type="InterPro" id="IPR027994">
    <property type="entry name" value="WxL_dom"/>
</dbReference>
<protein>
    <submittedName>
        <fullName evidence="3">WxL domain-containing protein</fullName>
    </submittedName>
</protein>